<proteinExistence type="predicted"/>
<dbReference type="GO" id="GO:0019005">
    <property type="term" value="C:SCF ubiquitin ligase complex"/>
    <property type="evidence" value="ECO:0000318"/>
    <property type="project" value="GO_Central"/>
</dbReference>
<dbReference type="GeneID" id="6754265"/>
<dbReference type="PROSITE" id="PS50181">
    <property type="entry name" value="FBOX"/>
    <property type="match status" value="1"/>
</dbReference>
<accession>B3RWN5</accession>
<dbReference type="InterPro" id="IPR036770">
    <property type="entry name" value="Ankyrin_rpt-contain_sf"/>
</dbReference>
<keyword evidence="3" id="KW-1185">Reference proteome</keyword>
<feature type="domain" description="F-box" evidence="1">
    <location>
        <begin position="14"/>
        <end position="60"/>
    </location>
</feature>
<dbReference type="SMART" id="SM00256">
    <property type="entry name" value="FBOX"/>
    <property type="match status" value="1"/>
</dbReference>
<dbReference type="PANTHER" id="PTHR14381:SF1">
    <property type="entry name" value="F-BOX_WD REPEAT-CONTAINING PROTEIN 4"/>
    <property type="match status" value="1"/>
</dbReference>
<dbReference type="AlphaFoldDB" id="B3RWN5"/>
<dbReference type="PhylomeDB" id="B3RWN5"/>
<evidence type="ECO:0000259" key="1">
    <source>
        <dbReference type="PROSITE" id="PS50181"/>
    </source>
</evidence>
<dbReference type="Pfam" id="PF12937">
    <property type="entry name" value="F-box-like"/>
    <property type="match status" value="1"/>
</dbReference>
<name>B3RWN5_TRIAD</name>
<dbReference type="Proteomes" id="UP000009022">
    <property type="component" value="Unassembled WGS sequence"/>
</dbReference>
<dbReference type="SUPFAM" id="SSF48403">
    <property type="entry name" value="Ankyrin repeat"/>
    <property type="match status" value="1"/>
</dbReference>
<reference evidence="2 3" key="1">
    <citation type="journal article" date="2008" name="Nature">
        <title>The Trichoplax genome and the nature of placozoans.</title>
        <authorList>
            <person name="Srivastava M."/>
            <person name="Begovic E."/>
            <person name="Chapman J."/>
            <person name="Putnam N.H."/>
            <person name="Hellsten U."/>
            <person name="Kawashima T."/>
            <person name="Kuo A."/>
            <person name="Mitros T."/>
            <person name="Salamov A."/>
            <person name="Carpenter M.L."/>
            <person name="Signorovitch A.Y."/>
            <person name="Moreno M.A."/>
            <person name="Kamm K."/>
            <person name="Grimwood J."/>
            <person name="Schmutz J."/>
            <person name="Shapiro H."/>
            <person name="Grigoriev I.V."/>
            <person name="Buss L.W."/>
            <person name="Schierwater B."/>
            <person name="Dellaporta S.L."/>
            <person name="Rokhsar D.S."/>
        </authorList>
    </citation>
    <scope>NUCLEOTIDE SEQUENCE [LARGE SCALE GENOMIC DNA]</scope>
    <source>
        <strain evidence="2 3">Grell-BS-1999</strain>
    </source>
</reference>
<dbReference type="InterPro" id="IPR036047">
    <property type="entry name" value="F-box-like_dom_sf"/>
</dbReference>
<evidence type="ECO:0000313" key="2">
    <source>
        <dbReference type="EMBL" id="EDV24728.1"/>
    </source>
</evidence>
<dbReference type="OrthoDB" id="2153609at2759"/>
<dbReference type="FunFam" id="1.20.1280.50:FF:000197">
    <property type="entry name" value="Predicted protein"/>
    <property type="match status" value="1"/>
</dbReference>
<dbReference type="SUPFAM" id="SSF81383">
    <property type="entry name" value="F-box domain"/>
    <property type="match status" value="1"/>
</dbReference>
<organism evidence="2 3">
    <name type="scientific">Trichoplax adhaerens</name>
    <name type="common">Trichoplax reptans</name>
    <dbReference type="NCBI Taxonomy" id="10228"/>
    <lineage>
        <taxon>Eukaryota</taxon>
        <taxon>Metazoa</taxon>
        <taxon>Placozoa</taxon>
        <taxon>Uniplacotomia</taxon>
        <taxon>Trichoplacea</taxon>
        <taxon>Trichoplacidae</taxon>
        <taxon>Trichoplax</taxon>
    </lineage>
</organism>
<dbReference type="Gene3D" id="1.20.1280.50">
    <property type="match status" value="1"/>
</dbReference>
<dbReference type="InParanoid" id="B3RWN5"/>
<dbReference type="PANTHER" id="PTHR14381">
    <property type="entry name" value="DACTYLIN"/>
    <property type="match status" value="1"/>
</dbReference>
<sequence>MQNQKFKARPVLQMPSLIKLPYELLQLILSHLTLRNLAALSRTCKELHNLIMSDYTWQNLVHQDLTCSPNLLLGENYYFFYKRMYIGHVEMVKTYLGDDNQYCKSIRSLCTKCNPDEFSGWKLISYSYKMYLRMPTLSEGLLFAARNGLEQFGRRILHQFRRTWHNYTSACSNYDNPIKIAALIAIIHDHIHFVWMLEAHASPRLWCPTTLISTSEQKLFYKALLSPYRTCRCMLNLIKPERIPPLNAAYNNDMTKLQQLISLRGIKSVNKKDRHDCNLLQYCVIFQFNDSIKILIDHGASINDEFSNPAISLLEMIIIKQNIKCFQWFIHDGNVQLCIKLSIQHTFIDGIHYLYRLYNQEEMKIMIREEVYLQLEAILKDTKSEYYCQFLLAHLDHCDFLDLMTIIKLVPYLKIDQSTITEFYNNNASLSLICMLSRSDLTPIQIAKSLPYFDLLQIILLLADKSLDDDMIMLQRIFINIIDTRCRIILTDNRMQTRYDRVINYYLQYLSDHNVGINPAQIVGKYRLINEDYEVNKIN</sequence>
<protein>
    <recommendedName>
        <fullName evidence="1">F-box domain-containing protein</fullName>
    </recommendedName>
</protein>
<dbReference type="GO" id="GO:0031146">
    <property type="term" value="P:SCF-dependent proteasomal ubiquitin-dependent protein catabolic process"/>
    <property type="evidence" value="ECO:0000318"/>
    <property type="project" value="GO_Central"/>
</dbReference>
<dbReference type="InterPro" id="IPR001810">
    <property type="entry name" value="F-box_dom"/>
</dbReference>
<dbReference type="HOGENOM" id="CLU_505635_0_0_1"/>
<gene>
    <name evidence="2" type="ORF">TRIADDRAFT_56819</name>
</gene>
<evidence type="ECO:0000313" key="3">
    <source>
        <dbReference type="Proteomes" id="UP000009022"/>
    </source>
</evidence>
<dbReference type="Gene3D" id="1.25.40.20">
    <property type="entry name" value="Ankyrin repeat-containing domain"/>
    <property type="match status" value="1"/>
</dbReference>
<dbReference type="CTD" id="6754265"/>
<dbReference type="InterPro" id="IPR052301">
    <property type="entry name" value="SCF_F-box/WD-repeat"/>
</dbReference>
<dbReference type="KEGG" id="tad:TRIADDRAFT_56819"/>
<dbReference type="EMBL" id="DS985245">
    <property type="protein sequence ID" value="EDV24728.1"/>
    <property type="molecule type" value="Genomic_DNA"/>
</dbReference>
<dbReference type="RefSeq" id="XP_002112618.1">
    <property type="nucleotide sequence ID" value="XM_002112582.1"/>
</dbReference>